<feature type="compositionally biased region" description="Polar residues" evidence="1">
    <location>
        <begin position="272"/>
        <end position="293"/>
    </location>
</feature>
<gene>
    <name evidence="2" type="ORF">RDB_LOCUS180071</name>
</gene>
<organism evidence="2 3">
    <name type="scientific">Rhizoctonia solani</name>
    <dbReference type="NCBI Taxonomy" id="456999"/>
    <lineage>
        <taxon>Eukaryota</taxon>
        <taxon>Fungi</taxon>
        <taxon>Dikarya</taxon>
        <taxon>Basidiomycota</taxon>
        <taxon>Agaricomycotina</taxon>
        <taxon>Agaricomycetes</taxon>
        <taxon>Cantharellales</taxon>
        <taxon>Ceratobasidiaceae</taxon>
        <taxon>Rhizoctonia</taxon>
    </lineage>
</organism>
<name>A0A8H3EAE2_9AGAM</name>
<dbReference type="AlphaFoldDB" id="A0A8H3EAE2"/>
<evidence type="ECO:0000313" key="3">
    <source>
        <dbReference type="Proteomes" id="UP000663827"/>
    </source>
</evidence>
<protein>
    <submittedName>
        <fullName evidence="2">Uncharacterized protein</fullName>
    </submittedName>
</protein>
<sequence>MWISVLAVKHVDERMDSWGSQQSVQGDTCPRFGWWLIQVYRKLGALIALANVLSSRSARRRDDHDTQQTGLICIFISLHYSSFTELCRRRGAVGIVATLKAPAGLFAQCGWFANDDLDWYWARITGWEFFHLRAESRFRDGVPSVTLRSEFTEYMLLFPHLDYEPHWEPTRLLLGAPRCEVWPVGGLRPSWWPDKWGDLWPFTKSTSRRRGPANAADVPQLNKALSATRKKATTLSHIGPRRLPAQSTPLDTQTSPHDTSSATLAASPEQDPPSSSGSRQAMFSLDNTSTASS</sequence>
<feature type="region of interest" description="Disordered" evidence="1">
    <location>
        <begin position="203"/>
        <end position="222"/>
    </location>
</feature>
<evidence type="ECO:0000313" key="2">
    <source>
        <dbReference type="EMBL" id="CAE7228325.1"/>
    </source>
</evidence>
<comment type="caution">
    <text evidence="2">The sequence shown here is derived from an EMBL/GenBank/DDBJ whole genome shotgun (WGS) entry which is preliminary data.</text>
</comment>
<dbReference type="Proteomes" id="UP000663827">
    <property type="component" value="Unassembled WGS sequence"/>
</dbReference>
<feature type="compositionally biased region" description="Polar residues" evidence="1">
    <location>
        <begin position="245"/>
        <end position="264"/>
    </location>
</feature>
<accession>A0A8H3EAE2</accession>
<dbReference type="EMBL" id="CAJNJQ010006440">
    <property type="protein sequence ID" value="CAE7228325.1"/>
    <property type="molecule type" value="Genomic_DNA"/>
</dbReference>
<reference evidence="2" key="1">
    <citation type="submission" date="2021-01" db="EMBL/GenBank/DDBJ databases">
        <authorList>
            <person name="Kaushik A."/>
        </authorList>
    </citation>
    <scope>NUCLEOTIDE SEQUENCE</scope>
    <source>
        <strain evidence="2">AG5</strain>
    </source>
</reference>
<proteinExistence type="predicted"/>
<evidence type="ECO:0000256" key="1">
    <source>
        <dbReference type="SAM" id="MobiDB-lite"/>
    </source>
</evidence>
<feature type="region of interest" description="Disordered" evidence="1">
    <location>
        <begin position="227"/>
        <end position="293"/>
    </location>
</feature>